<feature type="transmembrane region" description="Helical" evidence="6">
    <location>
        <begin position="344"/>
        <end position="368"/>
    </location>
</feature>
<keyword evidence="2" id="KW-0813">Transport</keyword>
<dbReference type="InterPro" id="IPR036259">
    <property type="entry name" value="MFS_trans_sf"/>
</dbReference>
<keyword evidence="9" id="KW-1185">Reference proteome</keyword>
<feature type="transmembrane region" description="Helical" evidence="6">
    <location>
        <begin position="374"/>
        <end position="396"/>
    </location>
</feature>
<dbReference type="PANTHER" id="PTHR42718">
    <property type="entry name" value="MAJOR FACILITATOR SUPERFAMILY MULTIDRUG TRANSPORTER MFSC"/>
    <property type="match status" value="1"/>
</dbReference>
<evidence type="ECO:0000256" key="3">
    <source>
        <dbReference type="ARBA" id="ARBA00022692"/>
    </source>
</evidence>
<evidence type="ECO:0000256" key="6">
    <source>
        <dbReference type="SAM" id="Phobius"/>
    </source>
</evidence>
<dbReference type="PANTHER" id="PTHR42718:SF9">
    <property type="entry name" value="MAJOR FACILITATOR SUPERFAMILY MULTIDRUG TRANSPORTER MFSC"/>
    <property type="match status" value="1"/>
</dbReference>
<dbReference type="RefSeq" id="WP_326836328.1">
    <property type="nucleotide sequence ID" value="NZ_CP142149.1"/>
</dbReference>
<dbReference type="Proteomes" id="UP001330812">
    <property type="component" value="Chromosome"/>
</dbReference>
<comment type="subcellular location">
    <subcellularLocation>
        <location evidence="1">Cell membrane</location>
        <topology evidence="1">Multi-pass membrane protein</topology>
    </subcellularLocation>
</comment>
<keyword evidence="3 6" id="KW-0812">Transmembrane</keyword>
<dbReference type="InterPro" id="IPR011701">
    <property type="entry name" value="MFS"/>
</dbReference>
<organism evidence="8 9">
    <name type="scientific">Amycolatopsis rhabdoformis</name>
    <dbReference type="NCBI Taxonomy" id="1448059"/>
    <lineage>
        <taxon>Bacteria</taxon>
        <taxon>Bacillati</taxon>
        <taxon>Actinomycetota</taxon>
        <taxon>Actinomycetes</taxon>
        <taxon>Pseudonocardiales</taxon>
        <taxon>Pseudonocardiaceae</taxon>
        <taxon>Amycolatopsis</taxon>
    </lineage>
</organism>
<feature type="transmembrane region" description="Helical" evidence="6">
    <location>
        <begin position="89"/>
        <end position="106"/>
    </location>
</feature>
<evidence type="ECO:0000313" key="9">
    <source>
        <dbReference type="Proteomes" id="UP001330812"/>
    </source>
</evidence>
<dbReference type="Gene3D" id="1.20.1250.20">
    <property type="entry name" value="MFS general substrate transporter like domains"/>
    <property type="match status" value="2"/>
</dbReference>
<gene>
    <name evidence="8" type="ORF">VSH64_15685</name>
</gene>
<feature type="domain" description="Major facilitator superfamily (MFS) profile" evidence="7">
    <location>
        <begin position="17"/>
        <end position="473"/>
    </location>
</feature>
<feature type="transmembrane region" description="Helical" evidence="6">
    <location>
        <begin position="320"/>
        <end position="337"/>
    </location>
</feature>
<accession>A0ABZ1IGE4</accession>
<feature type="transmembrane region" description="Helical" evidence="6">
    <location>
        <begin position="408"/>
        <end position="433"/>
    </location>
</feature>
<dbReference type="SUPFAM" id="SSF103473">
    <property type="entry name" value="MFS general substrate transporter"/>
    <property type="match status" value="2"/>
</dbReference>
<dbReference type="PROSITE" id="PS50850">
    <property type="entry name" value="MFS"/>
    <property type="match status" value="1"/>
</dbReference>
<dbReference type="EMBL" id="CP142149">
    <property type="protein sequence ID" value="WSE33530.1"/>
    <property type="molecule type" value="Genomic_DNA"/>
</dbReference>
<proteinExistence type="predicted"/>
<feature type="transmembrane region" description="Helical" evidence="6">
    <location>
        <begin position="208"/>
        <end position="227"/>
    </location>
</feature>
<evidence type="ECO:0000256" key="2">
    <source>
        <dbReference type="ARBA" id="ARBA00022448"/>
    </source>
</evidence>
<feature type="transmembrane region" description="Helical" evidence="6">
    <location>
        <begin position="175"/>
        <end position="196"/>
    </location>
</feature>
<feature type="transmembrane region" description="Helical" evidence="6">
    <location>
        <begin position="59"/>
        <end position="77"/>
    </location>
</feature>
<feature type="transmembrane region" description="Helical" evidence="6">
    <location>
        <begin position="445"/>
        <end position="466"/>
    </location>
</feature>
<feature type="transmembrane region" description="Helical" evidence="6">
    <location>
        <begin position="278"/>
        <end position="300"/>
    </location>
</feature>
<evidence type="ECO:0000256" key="1">
    <source>
        <dbReference type="ARBA" id="ARBA00004651"/>
    </source>
</evidence>
<dbReference type="InterPro" id="IPR020846">
    <property type="entry name" value="MFS_dom"/>
</dbReference>
<evidence type="ECO:0000259" key="7">
    <source>
        <dbReference type="PROSITE" id="PS50850"/>
    </source>
</evidence>
<name>A0ABZ1IGE4_9PSEU</name>
<evidence type="ECO:0000313" key="8">
    <source>
        <dbReference type="EMBL" id="WSE33530.1"/>
    </source>
</evidence>
<feature type="transmembrane region" description="Helical" evidence="6">
    <location>
        <begin position="21"/>
        <end position="39"/>
    </location>
</feature>
<keyword evidence="4 6" id="KW-1133">Transmembrane helix</keyword>
<evidence type="ECO:0000256" key="5">
    <source>
        <dbReference type="ARBA" id="ARBA00023136"/>
    </source>
</evidence>
<reference evidence="8 9" key="1">
    <citation type="journal article" date="2015" name="Int. J. Syst. Evol. Microbiol.">
        <title>Amycolatopsis rhabdoformis sp. nov., an actinomycete isolated from a tropical forest soil.</title>
        <authorList>
            <person name="Souza W.R."/>
            <person name="Silva R.E."/>
            <person name="Goodfellow M."/>
            <person name="Busarakam K."/>
            <person name="Figueiro F.S."/>
            <person name="Ferreira D."/>
            <person name="Rodrigues-Filho E."/>
            <person name="Moraes L.A.B."/>
            <person name="Zucchi T.D."/>
        </authorList>
    </citation>
    <scope>NUCLEOTIDE SEQUENCE [LARGE SCALE GENOMIC DNA]</scope>
    <source>
        <strain evidence="8 9">NCIMB 14900</strain>
    </source>
</reference>
<evidence type="ECO:0000256" key="4">
    <source>
        <dbReference type="ARBA" id="ARBA00022989"/>
    </source>
</evidence>
<feature type="transmembrane region" description="Helical" evidence="6">
    <location>
        <begin position="239"/>
        <end position="257"/>
    </location>
</feature>
<dbReference type="Pfam" id="PF07690">
    <property type="entry name" value="MFS_1"/>
    <property type="match status" value="1"/>
</dbReference>
<sequence>MATKPTSPPIAPTAARKLNGNVAVGVLSYLGFTVLLLQVGIVPQLPAIGRQLHLSPGDVSWILTAELLAGAVALAVFSRLADLYGKRRIMAVCLGLALVGALLGALTKDVALLFVARALMGAQAPMLALPEALASDTMDPAKARTTITTIHAGNSVGVAGGLLLGALVGAEGRDYHLYLWVAVVTLGLGLLALLLLVRESPHRATGRIDVTGALLLAAGLVGVLLGTSKGPTWGWGSPQVLVLIVGGLVLLALWVQVQRRVAHPLVDLNLVRNTATRTPVIVVFLIAFGIYGAISAVARFSQTNPTAAGYGFGYTPVDGWLFSIPVAIGGLAAAALLQPLGKRIGFAGAAAVSVACCTVAYFVLALAHSSFSPMMVSLGVYALGNTMGLAASQVIVARSVPPSQSGVALGLTAIVYAVGNSLGTTMVGVFFSANTLPGGSIPAPSAYTLSFVVCGVCTLVAAVFAWRAHRLRIGSADLPA</sequence>
<protein>
    <submittedName>
        <fullName evidence="8">MFS transporter</fullName>
    </submittedName>
</protein>
<keyword evidence="5 6" id="KW-0472">Membrane</keyword>